<dbReference type="RefSeq" id="WP_317534222.1">
    <property type="nucleotide sequence ID" value="NZ_JAWLKF010000020.1"/>
</dbReference>
<evidence type="ECO:0000313" key="1">
    <source>
        <dbReference type="EMBL" id="MDV6305477.1"/>
    </source>
</evidence>
<dbReference type="InterPro" id="IPR044925">
    <property type="entry name" value="His-Me_finger_sf"/>
</dbReference>
<dbReference type="Proteomes" id="UP001186104">
    <property type="component" value="Unassembled WGS sequence"/>
</dbReference>
<dbReference type="EMBL" id="JAWLKF010000020">
    <property type="protein sequence ID" value="MDV6305477.1"/>
    <property type="molecule type" value="Genomic_DNA"/>
</dbReference>
<gene>
    <name evidence="1" type="ORF">R3P93_23170</name>
</gene>
<accession>A0ABU4D860</accession>
<evidence type="ECO:0000313" key="2">
    <source>
        <dbReference type="Proteomes" id="UP001186104"/>
    </source>
</evidence>
<comment type="caution">
    <text evidence="1">The sequence shown here is derived from an EMBL/GenBank/DDBJ whole genome shotgun (WGS) entry which is preliminary data.</text>
</comment>
<keyword evidence="2" id="KW-1185">Reference proteome</keyword>
<name>A0ABU4D860_9NOCA</name>
<organism evidence="1 2">
    <name type="scientific">Rhodococcus cerastii</name>
    <dbReference type="NCBI Taxonomy" id="908616"/>
    <lineage>
        <taxon>Bacteria</taxon>
        <taxon>Bacillati</taxon>
        <taxon>Actinomycetota</taxon>
        <taxon>Actinomycetes</taxon>
        <taxon>Mycobacteriales</taxon>
        <taxon>Nocardiaceae</taxon>
        <taxon>Rhodococcus</taxon>
    </lineage>
</organism>
<protein>
    <recommendedName>
        <fullName evidence="3">HNH nuclease domain-containing protein</fullName>
    </recommendedName>
</protein>
<sequence length="184" mass="19947">MTATTQLALFGGDTVVEPERSVRRSWRPLQGPLTAKTVARFWTKVVITPTCWLWRSAVSCPDGYGRFTFTDGDTPRTLSAHRFALLLAHGDLGDGIVGEHDCDETLCVRVDDGHLKRGTQSTNLAHAVATGRHIGPTPAGGDPRGRYGRAVAIRDALRDGYDADRLRAALAGYSFDAQAPPTLF</sequence>
<proteinExistence type="predicted"/>
<evidence type="ECO:0008006" key="3">
    <source>
        <dbReference type="Google" id="ProtNLM"/>
    </source>
</evidence>
<dbReference type="SUPFAM" id="SSF54060">
    <property type="entry name" value="His-Me finger endonucleases"/>
    <property type="match status" value="1"/>
</dbReference>
<reference evidence="1 2" key="1">
    <citation type="submission" date="2023-10" db="EMBL/GenBank/DDBJ databases">
        <title>Development of a sustainable strategy for remediation of hydrocarbon-contaminated territories based on the waste exchange concept.</title>
        <authorList>
            <person name="Krivoruchko A."/>
        </authorList>
    </citation>
    <scope>NUCLEOTIDE SEQUENCE [LARGE SCALE GENOMIC DNA]</scope>
    <source>
        <strain evidence="1 2">IEGM 1327</strain>
    </source>
</reference>